<evidence type="ECO:0000313" key="1">
    <source>
        <dbReference type="EMBL" id="CAL8094746.1"/>
    </source>
</evidence>
<dbReference type="Proteomes" id="UP001642540">
    <property type="component" value="Unassembled WGS sequence"/>
</dbReference>
<sequence length="550" mass="64424">MGESYLGLEHIKSNHSLKKVKRSLSKKKPARELKESCSSPKCRRSKLRNCDMFSETDRQAIFIQFWKDLDWDQKRVYVLSLTEKVPTKACQSEGDFSRRSESIFYYLQRNGKKLKVCQKMFLNTLGLRQSQVFRWIKGCKTTRKVRNTSKCIPEKDGTKYAKTFIDSLPKMESHYCRRDTTKLYLEPVYDSNAHLFRVYTEFCKRHKHPTVASRKFASIVKELNIGIFRPKKDKCDVCCRFEAGNLAVEEWRAHITKKDEARSAKDRDKQDSIDGICHALVLDVQAVKLSPMITASAMYYKTKLMVHNYSIFNLKTYNVRCYWWNETQGDLVASVFATALIQYLEEHFSDNLPVIIWSDGCTSQNRNKILSNGLLNLAQRSKKIIIQKYLEKGHTQMEVDSVHSVIERALKGKPIYHPMDYVEITRKARRKGPAYEALNMEHNMFLDYSRAGTMRYSDIRPGSKPGDPCVTDLRELRYNPSGIIEYKLDHSSEWQQLPKLCRTVDINSYPRLYKDPLPISKRKYEDLQELLPVIPEKYHEFYKKLPRKSK</sequence>
<name>A0ABP1Q9H9_9HEXA</name>
<protein>
    <submittedName>
        <fullName evidence="1">Uncharacterized protein</fullName>
    </submittedName>
</protein>
<dbReference type="PANTHER" id="PTHR10773">
    <property type="entry name" value="DNA-DIRECTED RNA POLYMERASES I, II, AND III SUBUNIT RPABC2"/>
    <property type="match status" value="1"/>
</dbReference>
<reference evidence="1 2" key="1">
    <citation type="submission" date="2024-08" db="EMBL/GenBank/DDBJ databases">
        <authorList>
            <person name="Cucini C."/>
            <person name="Frati F."/>
        </authorList>
    </citation>
    <scope>NUCLEOTIDE SEQUENCE [LARGE SCALE GENOMIC DNA]</scope>
</reference>
<proteinExistence type="predicted"/>
<dbReference type="PANTHER" id="PTHR10773:SF19">
    <property type="match status" value="1"/>
</dbReference>
<accession>A0ABP1Q9H9</accession>
<organism evidence="1 2">
    <name type="scientific">Orchesella dallaii</name>
    <dbReference type="NCBI Taxonomy" id="48710"/>
    <lineage>
        <taxon>Eukaryota</taxon>
        <taxon>Metazoa</taxon>
        <taxon>Ecdysozoa</taxon>
        <taxon>Arthropoda</taxon>
        <taxon>Hexapoda</taxon>
        <taxon>Collembola</taxon>
        <taxon>Entomobryomorpha</taxon>
        <taxon>Entomobryoidea</taxon>
        <taxon>Orchesellidae</taxon>
        <taxon>Orchesellinae</taxon>
        <taxon>Orchesella</taxon>
    </lineage>
</organism>
<comment type="caution">
    <text evidence="1">The sequence shown here is derived from an EMBL/GenBank/DDBJ whole genome shotgun (WGS) entry which is preliminary data.</text>
</comment>
<evidence type="ECO:0000313" key="2">
    <source>
        <dbReference type="Proteomes" id="UP001642540"/>
    </source>
</evidence>
<dbReference type="EMBL" id="CAXLJM020000027">
    <property type="protein sequence ID" value="CAL8094746.1"/>
    <property type="molecule type" value="Genomic_DNA"/>
</dbReference>
<keyword evidence="2" id="KW-1185">Reference proteome</keyword>
<gene>
    <name evidence="1" type="ORF">ODALV1_LOCUS8876</name>
</gene>